<feature type="compositionally biased region" description="Basic and acidic residues" evidence="1">
    <location>
        <begin position="49"/>
        <end position="62"/>
    </location>
</feature>
<sequence>MKRIILSLVLVAGFAFLGTMEMDAQKAEAETAKATETTEQTARPGFIDANKDGVCDHYDGKRAGKGLGPGNGNGEGRATGQKLGRGKGLRDGSGQGLRNGSGRRQGKADGTGNGQRLRDGSGPGCTQAPTE</sequence>
<dbReference type="EMBL" id="BAZW01000002">
    <property type="protein sequence ID" value="GAO28296.1"/>
    <property type="molecule type" value="Genomic_DNA"/>
</dbReference>
<gene>
    <name evidence="3" type="ORF">JCM15548_1371</name>
</gene>
<dbReference type="OrthoDB" id="1123144at2"/>
<name>A0A0E9LT12_9BACT</name>
<dbReference type="RefSeq" id="WP_062122137.1">
    <property type="nucleotide sequence ID" value="NZ_BAZW01000002.1"/>
</dbReference>
<accession>A0A0E9LT12</accession>
<evidence type="ECO:0000256" key="1">
    <source>
        <dbReference type="SAM" id="MobiDB-lite"/>
    </source>
</evidence>
<feature type="chain" id="PRO_5002428298" evidence="2">
    <location>
        <begin position="18"/>
        <end position="131"/>
    </location>
</feature>
<evidence type="ECO:0000313" key="3">
    <source>
        <dbReference type="EMBL" id="GAO28296.1"/>
    </source>
</evidence>
<dbReference type="AlphaFoldDB" id="A0A0E9LT12"/>
<feature type="signal peptide" evidence="2">
    <location>
        <begin position="1"/>
        <end position="17"/>
    </location>
</feature>
<organism evidence="3 4">
    <name type="scientific">Geofilum rubicundum JCM 15548</name>
    <dbReference type="NCBI Taxonomy" id="1236989"/>
    <lineage>
        <taxon>Bacteria</taxon>
        <taxon>Pseudomonadati</taxon>
        <taxon>Bacteroidota</taxon>
        <taxon>Bacteroidia</taxon>
        <taxon>Marinilabiliales</taxon>
        <taxon>Marinilabiliaceae</taxon>
        <taxon>Geofilum</taxon>
    </lineage>
</organism>
<evidence type="ECO:0000256" key="2">
    <source>
        <dbReference type="SAM" id="SignalP"/>
    </source>
</evidence>
<feature type="region of interest" description="Disordered" evidence="1">
    <location>
        <begin position="24"/>
        <end position="131"/>
    </location>
</feature>
<feature type="compositionally biased region" description="Gly residues" evidence="1">
    <location>
        <begin position="65"/>
        <end position="77"/>
    </location>
</feature>
<evidence type="ECO:0000313" key="4">
    <source>
        <dbReference type="Proteomes" id="UP000032900"/>
    </source>
</evidence>
<dbReference type="Proteomes" id="UP000032900">
    <property type="component" value="Unassembled WGS sequence"/>
</dbReference>
<proteinExistence type="predicted"/>
<comment type="caution">
    <text evidence="3">The sequence shown here is derived from an EMBL/GenBank/DDBJ whole genome shotgun (WGS) entry which is preliminary data.</text>
</comment>
<reference evidence="3 4" key="1">
    <citation type="journal article" date="2015" name="Microbes Environ.">
        <title>Distribution and evolution of nitrogen fixation genes in the phylum bacteroidetes.</title>
        <authorList>
            <person name="Inoue J."/>
            <person name="Oshima K."/>
            <person name="Suda W."/>
            <person name="Sakamoto M."/>
            <person name="Iino T."/>
            <person name="Noda S."/>
            <person name="Hongoh Y."/>
            <person name="Hattori M."/>
            <person name="Ohkuma M."/>
        </authorList>
    </citation>
    <scope>NUCLEOTIDE SEQUENCE [LARGE SCALE GENOMIC DNA]</scope>
    <source>
        <strain evidence="3">JCM 15548</strain>
    </source>
</reference>
<protein>
    <submittedName>
        <fullName evidence="3">Uncharacterized protein</fullName>
    </submittedName>
</protein>
<keyword evidence="4" id="KW-1185">Reference proteome</keyword>
<keyword evidence="2" id="KW-0732">Signal</keyword>
<feature type="compositionally biased region" description="Basic and acidic residues" evidence="1">
    <location>
        <begin position="24"/>
        <end position="33"/>
    </location>
</feature>